<dbReference type="AlphaFoldDB" id="A0A518HPQ3"/>
<gene>
    <name evidence="2" type="ORF">Enr13x_26610</name>
</gene>
<accession>A0A518HPQ3</accession>
<evidence type="ECO:0000313" key="3">
    <source>
        <dbReference type="Proteomes" id="UP000319004"/>
    </source>
</evidence>
<dbReference type="KEGG" id="snep:Enr13x_26610"/>
<dbReference type="InterPro" id="IPR011635">
    <property type="entry name" value="CARDB"/>
</dbReference>
<proteinExistence type="predicted"/>
<sequence length="289" mass="31033">MFVHPVPLPRRFALVTVAAVGFLLTNSPVVFAQRLERVRKPVGQRLQLPTGHAPLAEAIGRRPGSVAPDLAIGGVKFHPQKPKMVRITLLNKGSKGSEPCRLLCVVKKIGTSNVARQKHFKVQPLTAKSSGILIIHLDDILPKSVRAAETTFKLMVDSQKTISESNENNNVHVHTGASQPDLRIVGFVFPAAGPSTATEVKIANIGSSSSSPCRLLLTVGEIEGTKVNRKKMVAVPKLNGMQATVVTVDAASILPGGVALSKTHFRLTVDATKHVDESNEQNNNAYHKP</sequence>
<dbReference type="InterPro" id="IPR013783">
    <property type="entry name" value="Ig-like_fold"/>
</dbReference>
<feature type="domain" description="CARDB" evidence="1">
    <location>
        <begin position="180"/>
        <end position="285"/>
    </location>
</feature>
<protein>
    <recommendedName>
        <fullName evidence="1">CARDB domain-containing protein</fullName>
    </recommendedName>
</protein>
<keyword evidence="3" id="KW-1185">Reference proteome</keyword>
<evidence type="ECO:0000313" key="2">
    <source>
        <dbReference type="EMBL" id="QDV42811.1"/>
    </source>
</evidence>
<reference evidence="2 3" key="1">
    <citation type="submission" date="2019-03" db="EMBL/GenBank/DDBJ databases">
        <title>Deep-cultivation of Planctomycetes and their phenomic and genomic characterization uncovers novel biology.</title>
        <authorList>
            <person name="Wiegand S."/>
            <person name="Jogler M."/>
            <person name="Boedeker C."/>
            <person name="Pinto D."/>
            <person name="Vollmers J."/>
            <person name="Rivas-Marin E."/>
            <person name="Kohn T."/>
            <person name="Peeters S.H."/>
            <person name="Heuer A."/>
            <person name="Rast P."/>
            <person name="Oberbeckmann S."/>
            <person name="Bunk B."/>
            <person name="Jeske O."/>
            <person name="Meyerdierks A."/>
            <person name="Storesund J.E."/>
            <person name="Kallscheuer N."/>
            <person name="Luecker S."/>
            <person name="Lage O.M."/>
            <person name="Pohl T."/>
            <person name="Merkel B.J."/>
            <person name="Hornburger P."/>
            <person name="Mueller R.-W."/>
            <person name="Bruemmer F."/>
            <person name="Labrenz M."/>
            <person name="Spormann A.M."/>
            <person name="Op den Camp H."/>
            <person name="Overmann J."/>
            <person name="Amann R."/>
            <person name="Jetten M.S.M."/>
            <person name="Mascher T."/>
            <person name="Medema M.H."/>
            <person name="Devos D.P."/>
            <person name="Kaster A.-K."/>
            <person name="Ovreas L."/>
            <person name="Rohde M."/>
            <person name="Galperin M.Y."/>
            <person name="Jogler C."/>
        </authorList>
    </citation>
    <scope>NUCLEOTIDE SEQUENCE [LARGE SCALE GENOMIC DNA]</scope>
    <source>
        <strain evidence="2 3">Enr13</strain>
    </source>
</reference>
<name>A0A518HPQ3_9BACT</name>
<dbReference type="EMBL" id="CP037423">
    <property type="protein sequence ID" value="QDV42811.1"/>
    <property type="molecule type" value="Genomic_DNA"/>
</dbReference>
<evidence type="ECO:0000259" key="1">
    <source>
        <dbReference type="Pfam" id="PF07705"/>
    </source>
</evidence>
<feature type="domain" description="CARDB" evidence="1">
    <location>
        <begin position="77"/>
        <end position="172"/>
    </location>
</feature>
<dbReference type="Pfam" id="PF07705">
    <property type="entry name" value="CARDB"/>
    <property type="match status" value="2"/>
</dbReference>
<organism evidence="2 3">
    <name type="scientific">Stieleria neptunia</name>
    <dbReference type="NCBI Taxonomy" id="2527979"/>
    <lineage>
        <taxon>Bacteria</taxon>
        <taxon>Pseudomonadati</taxon>
        <taxon>Planctomycetota</taxon>
        <taxon>Planctomycetia</taxon>
        <taxon>Pirellulales</taxon>
        <taxon>Pirellulaceae</taxon>
        <taxon>Stieleria</taxon>
    </lineage>
</organism>
<dbReference type="Gene3D" id="2.60.40.10">
    <property type="entry name" value="Immunoglobulins"/>
    <property type="match status" value="2"/>
</dbReference>
<dbReference type="Proteomes" id="UP000319004">
    <property type="component" value="Chromosome"/>
</dbReference>
<dbReference type="OrthoDB" id="9818992at2"/>